<name>A0AA91Q4U7_CLALS</name>
<dbReference type="Proteomes" id="UP000195602">
    <property type="component" value="Unassembled WGS sequence"/>
</dbReference>
<dbReference type="AlphaFoldDB" id="A0AA91Q4U7"/>
<comment type="caution">
    <text evidence="4">The sequence shown here is derived from an EMBL/GenBank/DDBJ whole genome shotgun (WGS) entry which is preliminary data.</text>
</comment>
<reference evidence="4 5" key="1">
    <citation type="submission" date="2017-04" db="EMBL/GenBank/DDBJ databases">
        <title>Draft genome of the yeast Clavispora lusitaniae type strain CBS 6936.</title>
        <authorList>
            <person name="Durrens P."/>
            <person name="Klopp C."/>
            <person name="Biteau N."/>
            <person name="Fitton-Ouhabi V."/>
            <person name="Dementhon K."/>
            <person name="Accoceberry I."/>
            <person name="Sherman D.J."/>
            <person name="Noel T."/>
        </authorList>
    </citation>
    <scope>NUCLEOTIDE SEQUENCE [LARGE SCALE GENOMIC DNA]</scope>
    <source>
        <strain evidence="4 5">CBS 6936</strain>
    </source>
</reference>
<evidence type="ECO:0000256" key="2">
    <source>
        <dbReference type="SAM" id="MobiDB-lite"/>
    </source>
</evidence>
<dbReference type="EMBL" id="LYUB02000001">
    <property type="protein sequence ID" value="OVF11258.1"/>
    <property type="molecule type" value="Genomic_DNA"/>
</dbReference>
<dbReference type="PANTHER" id="PTHR11440">
    <property type="entry name" value="LECITHIN-CHOLESTEROL ACYLTRANSFERASE-RELATED"/>
    <property type="match status" value="1"/>
</dbReference>
<sequence>MFRRMLWVTPVALAYPLYPHLQSYTKNFTDSTKEDGKPGASHNSTENSALDSPDEKLITDKFKQLRDKYSAPKYPIVLCHGLSGFDSLTLFEPPRALWTPDFTEARDDLFAAAQESEGSIMVNYWNGIEKALTAAGARVLTAKVPPFGAIADRAKALDTLLEAKCAQFKDRRPGERLKVNLVGHSMGGLDARYLISKLQTSKSSYEVVSLTTVGTPHHGSECADFVVEVVGQDLKLDAACPQAIRELTTSHLQQFNKEVPNDPRVAYFSYGASMDPQGLKLFLPTYEIIKRRILARGETHYENDGMVSVQSAMWGEYMGTLQNVDHMDLINWTNQVKAALDKVFLNEQPAFNAVALYLDIAETLSLRGF</sequence>
<evidence type="ECO:0000313" key="4">
    <source>
        <dbReference type="EMBL" id="OVF11258.1"/>
    </source>
</evidence>
<evidence type="ECO:0000313" key="5">
    <source>
        <dbReference type="Proteomes" id="UP000195602"/>
    </source>
</evidence>
<dbReference type="OMA" id="WGDYKGT"/>
<accession>A0AA91Q4U7</accession>
<organism evidence="4 5">
    <name type="scientific">Clavispora lusitaniae</name>
    <name type="common">Candida lusitaniae</name>
    <dbReference type="NCBI Taxonomy" id="36911"/>
    <lineage>
        <taxon>Eukaryota</taxon>
        <taxon>Fungi</taxon>
        <taxon>Dikarya</taxon>
        <taxon>Ascomycota</taxon>
        <taxon>Saccharomycotina</taxon>
        <taxon>Pichiomycetes</taxon>
        <taxon>Metschnikowiaceae</taxon>
        <taxon>Clavispora</taxon>
    </lineage>
</organism>
<dbReference type="SUPFAM" id="SSF53474">
    <property type="entry name" value="alpha/beta-Hydrolases"/>
    <property type="match status" value="1"/>
</dbReference>
<dbReference type="InterPro" id="IPR007751">
    <property type="entry name" value="DUF676_lipase-like"/>
</dbReference>
<dbReference type="KEGG" id="clus:A9F13_01g07458"/>
<feature type="region of interest" description="Disordered" evidence="2">
    <location>
        <begin position="29"/>
        <end position="53"/>
    </location>
</feature>
<comment type="similarity">
    <text evidence="1">Belongs to the putative lipase ROG1 family.</text>
</comment>
<evidence type="ECO:0000256" key="1">
    <source>
        <dbReference type="ARBA" id="ARBA00007920"/>
    </source>
</evidence>
<proteinExistence type="inferred from homology"/>
<evidence type="ECO:0000259" key="3">
    <source>
        <dbReference type="Pfam" id="PF05057"/>
    </source>
</evidence>
<feature type="compositionally biased region" description="Polar residues" evidence="2">
    <location>
        <begin position="41"/>
        <end position="50"/>
    </location>
</feature>
<gene>
    <name evidence="4" type="ORF">A9F13_01g07458</name>
</gene>
<dbReference type="InterPro" id="IPR029058">
    <property type="entry name" value="AB_hydrolase_fold"/>
</dbReference>
<dbReference type="Gene3D" id="3.40.50.1820">
    <property type="entry name" value="alpha/beta hydrolase"/>
    <property type="match status" value="1"/>
</dbReference>
<dbReference type="Pfam" id="PF05057">
    <property type="entry name" value="DUF676"/>
    <property type="match status" value="1"/>
</dbReference>
<feature type="domain" description="DUF676" evidence="3">
    <location>
        <begin position="175"/>
        <end position="226"/>
    </location>
</feature>
<protein>
    <submittedName>
        <fullName evidence="4">Triglyceride lipase</fullName>
    </submittedName>
</protein>